<reference evidence="2 3" key="1">
    <citation type="journal article" date="2024" name="BMC Genomics">
        <title>De novo assembly and annotation of Popillia japonica's genome with initial clues to its potential as an invasive pest.</title>
        <authorList>
            <person name="Cucini C."/>
            <person name="Boschi S."/>
            <person name="Funari R."/>
            <person name="Cardaioli E."/>
            <person name="Iannotti N."/>
            <person name="Marturano G."/>
            <person name="Paoli F."/>
            <person name="Bruttini M."/>
            <person name="Carapelli A."/>
            <person name="Frati F."/>
            <person name="Nardi F."/>
        </authorList>
    </citation>
    <scope>NUCLEOTIDE SEQUENCE [LARGE SCALE GENOMIC DNA]</scope>
    <source>
        <strain evidence="2">DMR45628</strain>
    </source>
</reference>
<protein>
    <submittedName>
        <fullName evidence="2">Uncharacterized protein</fullName>
    </submittedName>
</protein>
<dbReference type="Proteomes" id="UP001458880">
    <property type="component" value="Unassembled WGS sequence"/>
</dbReference>
<accession>A0AAW1LW98</accession>
<feature type="region of interest" description="Disordered" evidence="1">
    <location>
        <begin position="124"/>
        <end position="149"/>
    </location>
</feature>
<dbReference type="AlphaFoldDB" id="A0AAW1LW98"/>
<keyword evidence="3" id="KW-1185">Reference proteome</keyword>
<gene>
    <name evidence="2" type="ORF">QE152_g10037</name>
</gene>
<comment type="caution">
    <text evidence="2">The sequence shown here is derived from an EMBL/GenBank/DDBJ whole genome shotgun (WGS) entry which is preliminary data.</text>
</comment>
<proteinExistence type="predicted"/>
<organism evidence="2 3">
    <name type="scientific">Popillia japonica</name>
    <name type="common">Japanese beetle</name>
    <dbReference type="NCBI Taxonomy" id="7064"/>
    <lineage>
        <taxon>Eukaryota</taxon>
        <taxon>Metazoa</taxon>
        <taxon>Ecdysozoa</taxon>
        <taxon>Arthropoda</taxon>
        <taxon>Hexapoda</taxon>
        <taxon>Insecta</taxon>
        <taxon>Pterygota</taxon>
        <taxon>Neoptera</taxon>
        <taxon>Endopterygota</taxon>
        <taxon>Coleoptera</taxon>
        <taxon>Polyphaga</taxon>
        <taxon>Scarabaeiformia</taxon>
        <taxon>Scarabaeidae</taxon>
        <taxon>Rutelinae</taxon>
        <taxon>Popillia</taxon>
    </lineage>
</organism>
<sequence length="185" mass="21128">MSNIPCTITLKSLDWEQLPPNMLYVVCREIFRFGVKKIHLNNSQVYLYLTYTPKGLTYTPKGETMKKKLGNLPIQYVRLTSETAEDVEFNLFGLAVKRFKFNIKTDEEELEMLAGEEAVTKKSLPGIEMLPPQSSSSSTSKKRLSLKKAPDEGKKIKILENILIEDNDDDDACDSNLFCSQKYNF</sequence>
<evidence type="ECO:0000313" key="3">
    <source>
        <dbReference type="Proteomes" id="UP001458880"/>
    </source>
</evidence>
<name>A0AAW1LW98_POPJA</name>
<evidence type="ECO:0000313" key="2">
    <source>
        <dbReference type="EMBL" id="KAK9738214.1"/>
    </source>
</evidence>
<dbReference type="EMBL" id="JASPKY010000089">
    <property type="protein sequence ID" value="KAK9738214.1"/>
    <property type="molecule type" value="Genomic_DNA"/>
</dbReference>
<evidence type="ECO:0000256" key="1">
    <source>
        <dbReference type="SAM" id="MobiDB-lite"/>
    </source>
</evidence>